<protein>
    <submittedName>
        <fullName evidence="3">Heptosyltransferase-3</fullName>
    </submittedName>
</protein>
<accession>A0A316E7Q9</accession>
<dbReference type="InterPro" id="IPR051199">
    <property type="entry name" value="LPS_LOS_Heptosyltrfase"/>
</dbReference>
<evidence type="ECO:0000256" key="1">
    <source>
        <dbReference type="ARBA" id="ARBA00022676"/>
    </source>
</evidence>
<dbReference type="GO" id="GO:0005829">
    <property type="term" value="C:cytosol"/>
    <property type="evidence" value="ECO:0007669"/>
    <property type="project" value="TreeGrafter"/>
</dbReference>
<dbReference type="PANTHER" id="PTHR30160">
    <property type="entry name" value="TETRAACYLDISACCHARIDE 4'-KINASE-RELATED"/>
    <property type="match status" value="1"/>
</dbReference>
<keyword evidence="4" id="KW-1185">Reference proteome</keyword>
<dbReference type="GO" id="GO:0008713">
    <property type="term" value="F:ADP-heptose-lipopolysaccharide heptosyltransferase activity"/>
    <property type="evidence" value="ECO:0007669"/>
    <property type="project" value="TreeGrafter"/>
</dbReference>
<comment type="caution">
    <text evidence="3">The sequence shown here is derived from an EMBL/GenBank/DDBJ whole genome shotgun (WGS) entry which is preliminary data.</text>
</comment>
<name>A0A316E7Q9_9BACT</name>
<sequence>MTPTRFIEIWKYRYHKYTDMLLSVCHWLYDFLKIKFYKLLHPNKQLIGVLLAEHFGDIVACEPISRELKKKYPNSKVFWIVRKPYRELLDFNPNVDFVVEEFSIFYSMLMIKKHPFDVLHNCHLSGLRRYNYLRKTLQNPQAISLNILTDNYFNHGNILEVFAKVGGLPVLKEVPKIYIPQSVITTVDRLKLPQKFIVMHCHSNYSPKDWQVYYWERLANDLLMNFDYSVIEIGLKSTLSISQQGYINLCGKLSLLETAEVIKRADFFIGIDSGPAHFANAVGTYGFLLFGKLGDFNHYMPYSGEYEAKTNAKFIVKEGEPCSELEYDEVWNVISERVESAVL</sequence>
<dbReference type="Pfam" id="PF01075">
    <property type="entry name" value="Glyco_transf_9"/>
    <property type="match status" value="1"/>
</dbReference>
<dbReference type="RefSeq" id="WP_109743082.1">
    <property type="nucleotide sequence ID" value="NZ_QGGO01000011.1"/>
</dbReference>
<dbReference type="OrthoDB" id="642366at2"/>
<keyword evidence="1" id="KW-0328">Glycosyltransferase</keyword>
<reference evidence="3 4" key="1">
    <citation type="submission" date="2018-05" db="EMBL/GenBank/DDBJ databases">
        <title>Genomic Encyclopedia of Archaeal and Bacterial Type Strains, Phase II (KMG-II): from individual species to whole genera.</title>
        <authorList>
            <person name="Goeker M."/>
        </authorList>
    </citation>
    <scope>NUCLEOTIDE SEQUENCE [LARGE SCALE GENOMIC DNA]</scope>
    <source>
        <strain evidence="3 4">DSM 22214</strain>
    </source>
</reference>
<dbReference type="AlphaFoldDB" id="A0A316E7Q9"/>
<proteinExistence type="predicted"/>
<organism evidence="3 4">
    <name type="scientific">Arcicella aurantiaca</name>
    <dbReference type="NCBI Taxonomy" id="591202"/>
    <lineage>
        <taxon>Bacteria</taxon>
        <taxon>Pseudomonadati</taxon>
        <taxon>Bacteroidota</taxon>
        <taxon>Cytophagia</taxon>
        <taxon>Cytophagales</taxon>
        <taxon>Flectobacillaceae</taxon>
        <taxon>Arcicella</taxon>
    </lineage>
</organism>
<dbReference type="EMBL" id="QGGO01000011">
    <property type="protein sequence ID" value="PWK26504.1"/>
    <property type="molecule type" value="Genomic_DNA"/>
</dbReference>
<keyword evidence="2 3" id="KW-0808">Transferase</keyword>
<dbReference type="CDD" id="cd03789">
    <property type="entry name" value="GT9_LPS_heptosyltransferase"/>
    <property type="match status" value="1"/>
</dbReference>
<dbReference type="PANTHER" id="PTHR30160:SF1">
    <property type="entry name" value="LIPOPOLYSACCHARIDE 1,2-N-ACETYLGLUCOSAMINETRANSFERASE-RELATED"/>
    <property type="match status" value="1"/>
</dbReference>
<dbReference type="SUPFAM" id="SSF53756">
    <property type="entry name" value="UDP-Glycosyltransferase/glycogen phosphorylase"/>
    <property type="match status" value="1"/>
</dbReference>
<evidence type="ECO:0000256" key="2">
    <source>
        <dbReference type="ARBA" id="ARBA00022679"/>
    </source>
</evidence>
<gene>
    <name evidence="3" type="ORF">LV89_02349</name>
</gene>
<evidence type="ECO:0000313" key="4">
    <source>
        <dbReference type="Proteomes" id="UP000245489"/>
    </source>
</evidence>
<dbReference type="Proteomes" id="UP000245489">
    <property type="component" value="Unassembled WGS sequence"/>
</dbReference>
<evidence type="ECO:0000313" key="3">
    <source>
        <dbReference type="EMBL" id="PWK26504.1"/>
    </source>
</evidence>
<dbReference type="GO" id="GO:0009244">
    <property type="term" value="P:lipopolysaccharide core region biosynthetic process"/>
    <property type="evidence" value="ECO:0007669"/>
    <property type="project" value="TreeGrafter"/>
</dbReference>
<dbReference type="InterPro" id="IPR002201">
    <property type="entry name" value="Glyco_trans_9"/>
</dbReference>
<dbReference type="Gene3D" id="3.40.50.2000">
    <property type="entry name" value="Glycogen Phosphorylase B"/>
    <property type="match status" value="2"/>
</dbReference>